<evidence type="ECO:0000259" key="7">
    <source>
        <dbReference type="PROSITE" id="PS51935"/>
    </source>
</evidence>
<keyword evidence="3 8" id="KW-0378">Hydrolase</keyword>
<dbReference type="SUPFAM" id="SSF50044">
    <property type="entry name" value="SH3-domain"/>
    <property type="match status" value="1"/>
</dbReference>
<feature type="domain" description="SH3b" evidence="6">
    <location>
        <begin position="32"/>
        <end position="94"/>
    </location>
</feature>
<proteinExistence type="inferred from homology"/>
<evidence type="ECO:0000256" key="3">
    <source>
        <dbReference type="ARBA" id="ARBA00022801"/>
    </source>
</evidence>
<keyword evidence="4" id="KW-0788">Thiol protease</keyword>
<feature type="domain" description="SH3b" evidence="6">
    <location>
        <begin position="132"/>
        <end position="194"/>
    </location>
</feature>
<dbReference type="PROSITE" id="PS51781">
    <property type="entry name" value="SH3B"/>
    <property type="match status" value="2"/>
</dbReference>
<dbReference type="GO" id="GO:0006508">
    <property type="term" value="P:proteolysis"/>
    <property type="evidence" value="ECO:0007669"/>
    <property type="project" value="UniProtKB-KW"/>
</dbReference>
<comment type="caution">
    <text evidence="8">The sequence shown here is derived from an EMBL/GenBank/DDBJ whole genome shotgun (WGS) entry which is preliminary data.</text>
</comment>
<dbReference type="InterPro" id="IPR036028">
    <property type="entry name" value="SH3-like_dom_sf"/>
</dbReference>
<protein>
    <submittedName>
        <fullName evidence="8">Murein DD-endopeptidase MepS/murein LD-carboxypeptidase</fullName>
        <ecNumber evidence="8">3.4.-.-</ecNumber>
        <ecNumber evidence="8">3.4.17.13</ecNumber>
    </submittedName>
</protein>
<dbReference type="InterPro" id="IPR003646">
    <property type="entry name" value="SH3-like_bac-type"/>
</dbReference>
<feature type="region of interest" description="Disordered" evidence="5">
    <location>
        <begin position="196"/>
        <end position="240"/>
    </location>
</feature>
<keyword evidence="8" id="KW-0121">Carboxypeptidase</keyword>
<dbReference type="EMBL" id="MZGX01000001">
    <property type="protein sequence ID" value="OPX46327.1"/>
    <property type="molecule type" value="Genomic_DNA"/>
</dbReference>
<feature type="compositionally biased region" description="Basic and acidic residues" evidence="5">
    <location>
        <begin position="228"/>
        <end position="240"/>
    </location>
</feature>
<feature type="compositionally biased region" description="Low complexity" evidence="5">
    <location>
        <begin position="112"/>
        <end position="125"/>
    </location>
</feature>
<keyword evidence="9" id="KW-1185">Reference proteome</keyword>
<name>A0A1V4SSV6_RUMHU</name>
<dbReference type="Proteomes" id="UP000191554">
    <property type="component" value="Unassembled WGS sequence"/>
</dbReference>
<dbReference type="GO" id="GO:0008234">
    <property type="term" value="F:cysteine-type peptidase activity"/>
    <property type="evidence" value="ECO:0007669"/>
    <property type="project" value="UniProtKB-KW"/>
</dbReference>
<dbReference type="EC" id="3.4.17.13" evidence="8"/>
<dbReference type="EC" id="3.4.-.-" evidence="8"/>
<dbReference type="InterPro" id="IPR000064">
    <property type="entry name" value="NLP_P60_dom"/>
</dbReference>
<gene>
    <name evidence="8" type="primary">mepS</name>
    <name evidence="8" type="ORF">CLHUN_01430</name>
</gene>
<feature type="region of interest" description="Disordered" evidence="5">
    <location>
        <begin position="100"/>
        <end position="125"/>
    </location>
</feature>
<evidence type="ECO:0000256" key="5">
    <source>
        <dbReference type="SAM" id="MobiDB-lite"/>
    </source>
</evidence>
<dbReference type="RefSeq" id="WP_165755609.1">
    <property type="nucleotide sequence ID" value="NZ_MZGX01000001.1"/>
</dbReference>
<evidence type="ECO:0000313" key="8">
    <source>
        <dbReference type="EMBL" id="OPX46327.1"/>
    </source>
</evidence>
<feature type="compositionally biased region" description="Polar residues" evidence="5">
    <location>
        <begin position="100"/>
        <end position="111"/>
    </location>
</feature>
<dbReference type="InterPro" id="IPR038765">
    <property type="entry name" value="Papain-like_cys_pep_sf"/>
</dbReference>
<dbReference type="PROSITE" id="PS51935">
    <property type="entry name" value="NLPC_P60"/>
    <property type="match status" value="1"/>
</dbReference>
<dbReference type="Gene3D" id="3.90.1720.10">
    <property type="entry name" value="endopeptidase domain like (from Nostoc punctiforme)"/>
    <property type="match status" value="1"/>
</dbReference>
<evidence type="ECO:0000256" key="2">
    <source>
        <dbReference type="ARBA" id="ARBA00022670"/>
    </source>
</evidence>
<dbReference type="PANTHER" id="PTHR47053">
    <property type="entry name" value="MUREIN DD-ENDOPEPTIDASE MEPH-RELATED"/>
    <property type="match status" value="1"/>
</dbReference>
<keyword evidence="2" id="KW-0645">Protease</keyword>
<sequence>MRLKTISKVVISIFFIILFISIGAGFTYAKEAATLTVTANILNLREAPNTSSRIISQLTKGSELKVISSSAGWYKITVSGKTGWVSENYVSEKSSINKKVNNLDNGKNSTKNSDGNNSNVVNSSDITKNDSIQEAIITGNNVNVRKGPGTNNSAIKQVNKGQKGTILDKSGEWFKVKFKDMTGWVSGTYVSIYLEGNDKSKTGTNSDSQNKSETSKSDKTAKTASESQTEKIGESGKIIKADENNITTGSGITTESGIKAKTETGNEVNADITAIIDFAKTLLGVKYTYGGTTPEMGFDCSGFVKYVFDNFNIKLNRVSADQAKQGFEVAIDELLPGDLVFFDTNGGISDISHVGLYIGAGEFINSVTGAGNGKVVIDSMNTAYWQPRFMTARRIIEK</sequence>
<dbReference type="AlphaFoldDB" id="A0A1V4SSV6"/>
<feature type="compositionally biased region" description="Polar residues" evidence="5">
    <location>
        <begin position="202"/>
        <end position="212"/>
    </location>
</feature>
<feature type="domain" description="NlpC/P60" evidence="7">
    <location>
        <begin position="269"/>
        <end position="396"/>
    </location>
</feature>
<dbReference type="Gene3D" id="2.30.30.40">
    <property type="entry name" value="SH3 Domains"/>
    <property type="match status" value="2"/>
</dbReference>
<reference evidence="8 9" key="1">
    <citation type="submission" date="2017-03" db="EMBL/GenBank/DDBJ databases">
        <title>Genome sequence of Clostridium hungatei DSM 14427.</title>
        <authorList>
            <person name="Poehlein A."/>
            <person name="Daniel R."/>
        </authorList>
    </citation>
    <scope>NUCLEOTIDE SEQUENCE [LARGE SCALE GENOMIC DNA]</scope>
    <source>
        <strain evidence="8 9">DSM 14427</strain>
    </source>
</reference>
<evidence type="ECO:0000256" key="4">
    <source>
        <dbReference type="ARBA" id="ARBA00022807"/>
    </source>
</evidence>
<evidence type="ECO:0000259" key="6">
    <source>
        <dbReference type="PROSITE" id="PS51781"/>
    </source>
</evidence>
<dbReference type="Pfam" id="PF08239">
    <property type="entry name" value="SH3_3"/>
    <property type="match status" value="2"/>
</dbReference>
<evidence type="ECO:0000256" key="1">
    <source>
        <dbReference type="ARBA" id="ARBA00007074"/>
    </source>
</evidence>
<dbReference type="GO" id="GO:0106415">
    <property type="term" value="F:muramoyltetrapeptide carboxypeptidase activity"/>
    <property type="evidence" value="ECO:0007669"/>
    <property type="project" value="UniProtKB-EC"/>
</dbReference>
<comment type="similarity">
    <text evidence="1">Belongs to the peptidase C40 family.</text>
</comment>
<dbReference type="SMART" id="SM00287">
    <property type="entry name" value="SH3b"/>
    <property type="match status" value="2"/>
</dbReference>
<accession>A0A1V4SSV6</accession>
<organism evidence="8 9">
    <name type="scientific">Ruminiclostridium hungatei</name>
    <name type="common">Clostridium hungatei</name>
    <dbReference type="NCBI Taxonomy" id="48256"/>
    <lineage>
        <taxon>Bacteria</taxon>
        <taxon>Bacillati</taxon>
        <taxon>Bacillota</taxon>
        <taxon>Clostridia</taxon>
        <taxon>Eubacteriales</taxon>
        <taxon>Oscillospiraceae</taxon>
        <taxon>Ruminiclostridium</taxon>
    </lineage>
</organism>
<dbReference type="InterPro" id="IPR051202">
    <property type="entry name" value="Peptidase_C40"/>
</dbReference>
<dbReference type="SUPFAM" id="SSF54001">
    <property type="entry name" value="Cysteine proteinases"/>
    <property type="match status" value="1"/>
</dbReference>
<dbReference type="PANTHER" id="PTHR47053:SF1">
    <property type="entry name" value="MUREIN DD-ENDOPEPTIDASE MEPH-RELATED"/>
    <property type="match status" value="1"/>
</dbReference>
<evidence type="ECO:0000313" key="9">
    <source>
        <dbReference type="Proteomes" id="UP000191554"/>
    </source>
</evidence>
<dbReference type="STRING" id="48256.CLHUN_01430"/>
<dbReference type="Pfam" id="PF00877">
    <property type="entry name" value="NLPC_P60"/>
    <property type="match status" value="1"/>
</dbReference>